<reference evidence="1" key="1">
    <citation type="journal article" date="2014" name="Int. J. Syst. Evol. Microbiol.">
        <title>Complete genome sequence of Corynebacterium casei LMG S-19264T (=DSM 44701T), isolated from a smear-ripened cheese.</title>
        <authorList>
            <consortium name="US DOE Joint Genome Institute (JGI-PGF)"/>
            <person name="Walter F."/>
            <person name="Albersmeier A."/>
            <person name="Kalinowski J."/>
            <person name="Ruckert C."/>
        </authorList>
    </citation>
    <scope>NUCLEOTIDE SEQUENCE</scope>
    <source>
        <strain evidence="1">CGMCC 4.7201</strain>
    </source>
</reference>
<comment type="caution">
    <text evidence="1">The sequence shown here is derived from an EMBL/GenBank/DDBJ whole genome shotgun (WGS) entry which is preliminary data.</text>
</comment>
<keyword evidence="2" id="KW-1185">Reference proteome</keyword>
<evidence type="ECO:0000313" key="1">
    <source>
        <dbReference type="EMBL" id="GGO96645.1"/>
    </source>
</evidence>
<organism evidence="1 2">
    <name type="scientific">Wenjunlia tyrosinilytica</name>
    <dbReference type="NCBI Taxonomy" id="1544741"/>
    <lineage>
        <taxon>Bacteria</taxon>
        <taxon>Bacillati</taxon>
        <taxon>Actinomycetota</taxon>
        <taxon>Actinomycetes</taxon>
        <taxon>Kitasatosporales</taxon>
        <taxon>Streptomycetaceae</taxon>
        <taxon>Wenjunlia</taxon>
    </lineage>
</organism>
<proteinExistence type="predicted"/>
<dbReference type="AlphaFoldDB" id="A0A917ZX40"/>
<reference evidence="1" key="2">
    <citation type="submission" date="2020-09" db="EMBL/GenBank/DDBJ databases">
        <authorList>
            <person name="Sun Q."/>
            <person name="Zhou Y."/>
        </authorList>
    </citation>
    <scope>NUCLEOTIDE SEQUENCE</scope>
    <source>
        <strain evidence="1">CGMCC 4.7201</strain>
    </source>
</reference>
<name>A0A917ZX40_9ACTN</name>
<evidence type="ECO:0000313" key="2">
    <source>
        <dbReference type="Proteomes" id="UP000641932"/>
    </source>
</evidence>
<sequence length="97" mass="10979">MDPDVPVEPLGSHLENGRGEQLITVQIGRCGQIVLHPSLGRLMRDGRLTHVDDGQEDIGAGSYDLLRSRPVHDEAEPKRIDLRNHFPQRRLEQIQVQ</sequence>
<protein>
    <submittedName>
        <fullName evidence="1">Uncharacterized protein</fullName>
    </submittedName>
</protein>
<dbReference type="Proteomes" id="UP000641932">
    <property type="component" value="Unassembled WGS sequence"/>
</dbReference>
<dbReference type="EMBL" id="BMMS01000030">
    <property type="protein sequence ID" value="GGO96645.1"/>
    <property type="molecule type" value="Genomic_DNA"/>
</dbReference>
<accession>A0A917ZX40</accession>
<gene>
    <name evidence="1" type="ORF">GCM10012280_56620</name>
</gene>